<feature type="domain" description="N-acetyltransferase" evidence="1">
    <location>
        <begin position="5"/>
        <end position="91"/>
    </location>
</feature>
<dbReference type="OrthoDB" id="5405911at2"/>
<evidence type="ECO:0000313" key="3">
    <source>
        <dbReference type="Proteomes" id="UP000181917"/>
    </source>
</evidence>
<dbReference type="STRING" id="37928.SAMN04489742_1164"/>
<dbReference type="KEGG" id="acry:AC20117_11515"/>
<dbReference type="InterPro" id="IPR016181">
    <property type="entry name" value="Acyl_CoA_acyltransferase"/>
</dbReference>
<reference evidence="2 3" key="1">
    <citation type="submission" date="2016-10" db="EMBL/GenBank/DDBJ databases">
        <authorList>
            <person name="de Groot N.N."/>
        </authorList>
    </citation>
    <scope>NUCLEOTIDE SEQUENCE [LARGE SCALE GENOMIC DNA]</scope>
    <source>
        <strain evidence="2 3">DSM 20117</strain>
    </source>
</reference>
<name>A0A1H1AZL0_9MICC</name>
<proteinExistence type="predicted"/>
<dbReference type="EMBL" id="FNKH01000002">
    <property type="protein sequence ID" value="SDQ45082.1"/>
    <property type="molecule type" value="Genomic_DNA"/>
</dbReference>
<dbReference type="SUPFAM" id="SSF55729">
    <property type="entry name" value="Acyl-CoA N-acyltransferases (Nat)"/>
    <property type="match status" value="1"/>
</dbReference>
<organism evidence="2 3">
    <name type="scientific">Crystallibacter crystallopoietes</name>
    <dbReference type="NCBI Taxonomy" id="37928"/>
    <lineage>
        <taxon>Bacteria</taxon>
        <taxon>Bacillati</taxon>
        <taxon>Actinomycetota</taxon>
        <taxon>Actinomycetes</taxon>
        <taxon>Micrococcales</taxon>
        <taxon>Micrococcaceae</taxon>
        <taxon>Crystallibacter</taxon>
    </lineage>
</organism>
<dbReference type="InterPro" id="IPR031165">
    <property type="entry name" value="GNAT_YJDJ"/>
</dbReference>
<sequence length="115" mass="13249">MPAVRDDPTHSQFIIFSDGTVAGTLTYRIKGAEIWFLKTTIDRGFRNQQLDTTLIISALDSVHRRQLMVRPMDALVKKTMYEHPEYLHLLPHRPYAPARHGRHPAVNQTLRHPVA</sequence>
<gene>
    <name evidence="2" type="ORF">SAMN04489742_1164</name>
</gene>
<protein>
    <submittedName>
        <fullName evidence="2">GCN5-related N-acetyl-transferase</fullName>
    </submittedName>
</protein>
<dbReference type="RefSeq" id="WP_074699615.1">
    <property type="nucleotide sequence ID" value="NZ_CP018863.1"/>
</dbReference>
<keyword evidence="2" id="KW-0808">Transferase</keyword>
<evidence type="ECO:0000259" key="1">
    <source>
        <dbReference type="PROSITE" id="PS51729"/>
    </source>
</evidence>
<dbReference type="Pfam" id="PF14542">
    <property type="entry name" value="Acetyltransf_CG"/>
    <property type="match status" value="1"/>
</dbReference>
<keyword evidence="3" id="KW-1185">Reference proteome</keyword>
<dbReference type="PROSITE" id="PS51729">
    <property type="entry name" value="GNAT_YJDJ"/>
    <property type="match status" value="1"/>
</dbReference>
<dbReference type="GO" id="GO:0016740">
    <property type="term" value="F:transferase activity"/>
    <property type="evidence" value="ECO:0007669"/>
    <property type="project" value="UniProtKB-KW"/>
</dbReference>
<dbReference type="Proteomes" id="UP000181917">
    <property type="component" value="Unassembled WGS sequence"/>
</dbReference>
<accession>A0A1H1AZL0</accession>
<dbReference type="Gene3D" id="3.40.630.30">
    <property type="match status" value="1"/>
</dbReference>
<dbReference type="AlphaFoldDB" id="A0A1H1AZL0"/>
<evidence type="ECO:0000313" key="2">
    <source>
        <dbReference type="EMBL" id="SDQ45082.1"/>
    </source>
</evidence>